<dbReference type="AlphaFoldDB" id="A0A0P6YNA7"/>
<accession>A0A0P6YNA7</accession>
<dbReference type="PANTHER" id="PTHR35792">
    <property type="entry name" value="GENERAL STRESS PROTEIN"/>
    <property type="match status" value="1"/>
</dbReference>
<evidence type="ECO:0000313" key="4">
    <source>
        <dbReference type="Proteomes" id="UP000050544"/>
    </source>
</evidence>
<dbReference type="Pfam" id="PF12732">
    <property type="entry name" value="YtxH"/>
    <property type="match status" value="1"/>
</dbReference>
<keyword evidence="4" id="KW-1185">Reference proteome</keyword>
<organism evidence="3 4">
    <name type="scientific">Thermanaerothrix daxensis</name>
    <dbReference type="NCBI Taxonomy" id="869279"/>
    <lineage>
        <taxon>Bacteria</taxon>
        <taxon>Bacillati</taxon>
        <taxon>Chloroflexota</taxon>
        <taxon>Anaerolineae</taxon>
        <taxon>Anaerolineales</taxon>
        <taxon>Anaerolineaceae</taxon>
        <taxon>Thermanaerothrix</taxon>
    </lineage>
</organism>
<dbReference type="STRING" id="869279.SE15_03535"/>
<dbReference type="PANTHER" id="PTHR35792:SF1">
    <property type="entry name" value="SLL0268 PROTEIN"/>
    <property type="match status" value="1"/>
</dbReference>
<dbReference type="InterPro" id="IPR052928">
    <property type="entry name" value="Desiccation-related_membrane"/>
</dbReference>
<dbReference type="InterPro" id="IPR024623">
    <property type="entry name" value="YtxH"/>
</dbReference>
<dbReference type="Proteomes" id="UP000050544">
    <property type="component" value="Unassembled WGS sequence"/>
</dbReference>
<evidence type="ECO:0000256" key="2">
    <source>
        <dbReference type="SAM" id="Phobius"/>
    </source>
</evidence>
<evidence type="ECO:0000256" key="1">
    <source>
        <dbReference type="SAM" id="MobiDB-lite"/>
    </source>
</evidence>
<feature type="region of interest" description="Disordered" evidence="1">
    <location>
        <begin position="87"/>
        <end position="120"/>
    </location>
</feature>
<feature type="transmembrane region" description="Helical" evidence="2">
    <location>
        <begin position="7"/>
        <end position="29"/>
    </location>
</feature>
<sequence length="120" mass="12657">MSERSEFGAFLIGFVIGGLSGAIAALLLAPQSGEETRTQIKEKAIELRDKTAESMGEAYSQAEAAAQEAIRRAEALLAKAKETAQELQQRGQKVLEEQKAHLAGASTGKETTPGPEAESA</sequence>
<comment type="caution">
    <text evidence="3">The sequence shown here is derived from an EMBL/GenBank/DDBJ whole genome shotgun (WGS) entry which is preliminary data.</text>
</comment>
<dbReference type="OrthoDB" id="166392at2"/>
<evidence type="ECO:0000313" key="3">
    <source>
        <dbReference type="EMBL" id="KPL84236.1"/>
    </source>
</evidence>
<keyword evidence="2" id="KW-1133">Transmembrane helix</keyword>
<reference evidence="3 4" key="1">
    <citation type="submission" date="2015-07" db="EMBL/GenBank/DDBJ databases">
        <title>Whole genome sequence of Thermanaerothrix daxensis DSM 23592.</title>
        <authorList>
            <person name="Hemp J."/>
            <person name="Ward L.M."/>
            <person name="Pace L.A."/>
            <person name="Fischer W.W."/>
        </authorList>
    </citation>
    <scope>NUCLEOTIDE SEQUENCE [LARGE SCALE GENOMIC DNA]</scope>
    <source>
        <strain evidence="3 4">GNS-1</strain>
    </source>
</reference>
<dbReference type="RefSeq" id="WP_054520709.1">
    <property type="nucleotide sequence ID" value="NZ_LGKO01000002.1"/>
</dbReference>
<gene>
    <name evidence="3" type="ORF">SE15_03535</name>
</gene>
<keyword evidence="2" id="KW-0812">Transmembrane</keyword>
<dbReference type="EMBL" id="LGKO01000002">
    <property type="protein sequence ID" value="KPL84236.1"/>
    <property type="molecule type" value="Genomic_DNA"/>
</dbReference>
<protein>
    <recommendedName>
        <fullName evidence="5">Gas vesicle protein</fullName>
    </recommendedName>
</protein>
<proteinExistence type="predicted"/>
<dbReference type="Gene3D" id="6.10.140.1430">
    <property type="match status" value="1"/>
</dbReference>
<name>A0A0P6YNA7_9CHLR</name>
<evidence type="ECO:0008006" key="5">
    <source>
        <dbReference type="Google" id="ProtNLM"/>
    </source>
</evidence>
<keyword evidence="2" id="KW-0472">Membrane</keyword>